<dbReference type="OrthoDB" id="10255247at2759"/>
<evidence type="ECO:0000256" key="2">
    <source>
        <dbReference type="SAM" id="Coils"/>
    </source>
</evidence>
<keyword evidence="6" id="KW-1185">Reference proteome</keyword>
<protein>
    <recommendedName>
        <fullName evidence="4">ODAD1 central coiled coil region domain-containing protein</fullName>
    </recommendedName>
</protein>
<feature type="coiled-coil region" evidence="2">
    <location>
        <begin position="365"/>
        <end position="428"/>
    </location>
</feature>
<dbReference type="Pfam" id="PF21773">
    <property type="entry name" value="ODAD1_CC"/>
    <property type="match status" value="1"/>
</dbReference>
<dbReference type="STRING" id="188477.A0A3S1BXE1"/>
<evidence type="ECO:0000256" key="1">
    <source>
        <dbReference type="ARBA" id="ARBA00023054"/>
    </source>
</evidence>
<dbReference type="GO" id="GO:0003341">
    <property type="term" value="P:cilium movement"/>
    <property type="evidence" value="ECO:0007669"/>
    <property type="project" value="InterPro"/>
</dbReference>
<feature type="coiled-coil region" evidence="2">
    <location>
        <begin position="117"/>
        <end position="167"/>
    </location>
</feature>
<feature type="compositionally biased region" description="Polar residues" evidence="3">
    <location>
        <begin position="550"/>
        <end position="561"/>
    </location>
</feature>
<gene>
    <name evidence="5" type="ORF">EGW08_001010</name>
</gene>
<feature type="domain" description="ODAD1 central coiled coil region" evidence="4">
    <location>
        <begin position="216"/>
        <end position="451"/>
    </location>
</feature>
<accession>A0A3S1BXE1</accession>
<keyword evidence="1 2" id="KW-0175">Coiled coil</keyword>
<dbReference type="PANTHER" id="PTHR46518:SF1">
    <property type="entry name" value="OUTER DYNEIN ARM-DOCKING COMPLEX SUBUNIT 3"/>
    <property type="match status" value="1"/>
</dbReference>
<dbReference type="AlphaFoldDB" id="A0A3S1BXE1"/>
<sequence length="578" mass="66941">MPANNPAVERPISEQIEELKSKISLLEGDRKAYFESSQYAMKKNREGISTLRKETKELRQRLKDKLSQDSHVIGKAFHDRPVERAALTNKSGRQAIVILDHKVCDSMKQLNARRHVTARKQKRLEELQTQYDQMCKDSSDAVSTDKGDSTERRLEELQTQYDQMCKDSSDAVSTDKGDSTDAQAMRYLENSYDKVTMKTEEAKQVQRVYLDIKNRFEVEAQEYPCKLDAMEAEIRSTRAQLKELKSMHNDAQLSKEAAVNELRRHEETVYAERKKRDVELQKMKKEAEEKKMQHERIEKRLAQRGSVQQEELSAQEKAALTGEDQQQKITTYEEAFKRIKECTGVSDTMEVVIRFENQGDTTRHLEDLKRDNEKQIIRLREDKEKLQQEFEEMKYSGEAKLSSGQTMLEEFEAHLGKEETRRDSADEQLQHGSRILVQVKAGVEHLADKLHHLKATKGHVPTAQIASTSDEYVLDQLSTSEEKLLKLLEELDGKDLADMLRQMEEEEFHASIEGKLPAYNTRVKLPQTQRDLVYGDEDEDSGEDDGDVPNRNTIKKQSQFIIDSKTKRRVPKKKKKMK</sequence>
<dbReference type="PANTHER" id="PTHR46518">
    <property type="entry name" value="COILED-COIL DOMAIN-CONTAINING PROTEIN 151"/>
    <property type="match status" value="1"/>
</dbReference>
<dbReference type="InterPro" id="IPR033192">
    <property type="entry name" value="ODAD3"/>
</dbReference>
<evidence type="ECO:0000313" key="5">
    <source>
        <dbReference type="EMBL" id="RUS91204.1"/>
    </source>
</evidence>
<feature type="region of interest" description="Disordered" evidence="3">
    <location>
        <begin position="529"/>
        <end position="578"/>
    </location>
</feature>
<reference evidence="5 6" key="1">
    <citation type="submission" date="2019-01" db="EMBL/GenBank/DDBJ databases">
        <title>A draft genome assembly of the solar-powered sea slug Elysia chlorotica.</title>
        <authorList>
            <person name="Cai H."/>
            <person name="Li Q."/>
            <person name="Fang X."/>
            <person name="Li J."/>
            <person name="Curtis N.E."/>
            <person name="Altenburger A."/>
            <person name="Shibata T."/>
            <person name="Feng M."/>
            <person name="Maeda T."/>
            <person name="Schwartz J.A."/>
            <person name="Shigenobu S."/>
            <person name="Lundholm N."/>
            <person name="Nishiyama T."/>
            <person name="Yang H."/>
            <person name="Hasebe M."/>
            <person name="Li S."/>
            <person name="Pierce S.K."/>
            <person name="Wang J."/>
        </authorList>
    </citation>
    <scope>NUCLEOTIDE SEQUENCE [LARGE SCALE GENOMIC DNA]</scope>
    <source>
        <strain evidence="5">EC2010</strain>
        <tissue evidence="5">Whole organism of an adult</tissue>
    </source>
</reference>
<evidence type="ECO:0000256" key="3">
    <source>
        <dbReference type="SAM" id="MobiDB-lite"/>
    </source>
</evidence>
<feature type="compositionally biased region" description="Acidic residues" evidence="3">
    <location>
        <begin position="534"/>
        <end position="547"/>
    </location>
</feature>
<evidence type="ECO:0000259" key="4">
    <source>
        <dbReference type="Pfam" id="PF21773"/>
    </source>
</evidence>
<organism evidence="5 6">
    <name type="scientific">Elysia chlorotica</name>
    <name type="common">Eastern emerald elysia</name>
    <name type="synonym">Sea slug</name>
    <dbReference type="NCBI Taxonomy" id="188477"/>
    <lineage>
        <taxon>Eukaryota</taxon>
        <taxon>Metazoa</taxon>
        <taxon>Spiralia</taxon>
        <taxon>Lophotrochozoa</taxon>
        <taxon>Mollusca</taxon>
        <taxon>Gastropoda</taxon>
        <taxon>Heterobranchia</taxon>
        <taxon>Euthyneura</taxon>
        <taxon>Panpulmonata</taxon>
        <taxon>Sacoglossa</taxon>
        <taxon>Placobranchoidea</taxon>
        <taxon>Plakobranchidae</taxon>
        <taxon>Elysia</taxon>
    </lineage>
</organism>
<proteinExistence type="predicted"/>
<dbReference type="GO" id="GO:0036158">
    <property type="term" value="P:outer dynein arm assembly"/>
    <property type="evidence" value="ECO:0007669"/>
    <property type="project" value="InterPro"/>
</dbReference>
<evidence type="ECO:0000313" key="6">
    <source>
        <dbReference type="Proteomes" id="UP000271974"/>
    </source>
</evidence>
<feature type="coiled-coil region" evidence="2">
    <location>
        <begin position="227"/>
        <end position="304"/>
    </location>
</feature>
<dbReference type="GO" id="GO:0097542">
    <property type="term" value="C:ciliary tip"/>
    <property type="evidence" value="ECO:0007669"/>
    <property type="project" value="TreeGrafter"/>
</dbReference>
<dbReference type="GO" id="GO:0035253">
    <property type="term" value="C:ciliary rootlet"/>
    <property type="evidence" value="ECO:0007669"/>
    <property type="project" value="TreeGrafter"/>
</dbReference>
<feature type="compositionally biased region" description="Basic residues" evidence="3">
    <location>
        <begin position="566"/>
        <end position="578"/>
    </location>
</feature>
<comment type="caution">
    <text evidence="5">The sequence shown here is derived from an EMBL/GenBank/DDBJ whole genome shotgun (WGS) entry which is preliminary data.</text>
</comment>
<dbReference type="GO" id="GO:0036064">
    <property type="term" value="C:ciliary basal body"/>
    <property type="evidence" value="ECO:0007669"/>
    <property type="project" value="TreeGrafter"/>
</dbReference>
<dbReference type="InterPro" id="IPR049258">
    <property type="entry name" value="ODAD1_CC"/>
</dbReference>
<name>A0A3S1BXE1_ELYCH</name>
<dbReference type="EMBL" id="RQTK01000016">
    <property type="protein sequence ID" value="RUS91204.1"/>
    <property type="molecule type" value="Genomic_DNA"/>
</dbReference>
<dbReference type="Proteomes" id="UP000271974">
    <property type="component" value="Unassembled WGS sequence"/>
</dbReference>